<evidence type="ECO:0000256" key="4">
    <source>
        <dbReference type="ARBA" id="ARBA00023066"/>
    </source>
</evidence>
<evidence type="ECO:0000256" key="2">
    <source>
        <dbReference type="ARBA" id="ARBA00022793"/>
    </source>
</evidence>
<evidence type="ECO:0000256" key="5">
    <source>
        <dbReference type="ARBA" id="ARBA00023115"/>
    </source>
</evidence>
<dbReference type="KEGG" id="dte:Dester_0994"/>
<evidence type="ECO:0000313" key="11">
    <source>
        <dbReference type="Proteomes" id="UP000007102"/>
    </source>
</evidence>
<dbReference type="STRING" id="868864.Dester_0994"/>
<evidence type="ECO:0000256" key="9">
    <source>
        <dbReference type="ARBA" id="ARBA00023317"/>
    </source>
</evidence>
<dbReference type="RefSeq" id="WP_013638585.1">
    <property type="nucleotide sequence ID" value="NC_015185.1"/>
</dbReference>
<accession>F0S461</accession>
<keyword evidence="7" id="KW-0456">Lyase</keyword>
<reference evidence="10 11" key="1">
    <citation type="journal article" date="2011" name="Stand. Genomic Sci.">
        <title>Complete genome sequence of the thermophilic sulfur-reducer Desulfurobacterium thermolithotrophum type strain (BSA(T)) from a deep-sea hydrothermal vent.</title>
        <authorList>
            <person name="Goker M."/>
            <person name="Daligault H."/>
            <person name="Mwirichia R."/>
            <person name="Lapidus A."/>
            <person name="Lucas S."/>
            <person name="Deshpande S."/>
            <person name="Pagani I."/>
            <person name="Tapia R."/>
            <person name="Cheng J.F."/>
            <person name="Goodwin L."/>
            <person name="Pitluck S."/>
            <person name="Liolios K."/>
            <person name="Ivanova N."/>
            <person name="Mavromatis K."/>
            <person name="Mikhailova N."/>
            <person name="Pati A."/>
            <person name="Chen A."/>
            <person name="Palaniappan K."/>
            <person name="Han C."/>
            <person name="Land M."/>
            <person name="Hauser L."/>
            <person name="Pan C."/>
            <person name="Brambilla E.M."/>
            <person name="Rohde M."/>
            <person name="Spring S."/>
            <person name="Sikorski J."/>
            <person name="Wirth R."/>
            <person name="Detter J.C."/>
            <person name="Woyke T."/>
            <person name="Bristow J."/>
            <person name="Eisen J.A."/>
            <person name="Markowitz V."/>
            <person name="Hugenholtz P."/>
            <person name="Kyrpides N.C."/>
            <person name="Klenk H.P."/>
        </authorList>
    </citation>
    <scope>NUCLEOTIDE SEQUENCE [LARGE SCALE GENOMIC DNA]</scope>
    <source>
        <strain evidence="11">DSM 11699 / BSA</strain>
    </source>
</reference>
<keyword evidence="3" id="KW-0068">Autocatalytic cleavage</keyword>
<dbReference type="SUPFAM" id="SSF56276">
    <property type="entry name" value="S-adenosylmethionine decarboxylase"/>
    <property type="match status" value="1"/>
</dbReference>
<dbReference type="AlphaFoldDB" id="F0S461"/>
<dbReference type="Pfam" id="PF02675">
    <property type="entry name" value="AdoMet_dc"/>
    <property type="match status" value="1"/>
</dbReference>
<dbReference type="EMBL" id="CP002543">
    <property type="protein sequence ID" value="ADY73633.1"/>
    <property type="molecule type" value="Genomic_DNA"/>
</dbReference>
<sequence>MEFVGRHIMMDATVRDIRKINAIQPIYDYMEEMARQLDMTLVYPPIVARFPFAQSELEQFVKKLSEENVKSRTLEFMEETLKRRATEDSGVSGVSIWLESHCTIHTWPEEKFFSLDAYSCKDFDPMVAFELTIKWFDVEYASFVDVERYIGGPCVIKAYEYKNGKLKPCEPSIPTK</sequence>
<dbReference type="PANTHER" id="PTHR33866:SF2">
    <property type="entry name" value="S-ADENOSYLMETHIONINE DECARBOXYLASE PROENZYME"/>
    <property type="match status" value="1"/>
</dbReference>
<evidence type="ECO:0000256" key="1">
    <source>
        <dbReference type="ARBA" id="ARBA00001928"/>
    </source>
</evidence>
<dbReference type="HOGENOM" id="CLU_125470_2_2_0"/>
<gene>
    <name evidence="10" type="ordered locus">Dester_0994</name>
</gene>
<evidence type="ECO:0000256" key="3">
    <source>
        <dbReference type="ARBA" id="ARBA00022813"/>
    </source>
</evidence>
<dbReference type="Gene3D" id="3.60.90.10">
    <property type="entry name" value="S-adenosylmethionine decarboxylase"/>
    <property type="match status" value="1"/>
</dbReference>
<keyword evidence="5" id="KW-0620">Polyamine biosynthesis</keyword>
<keyword evidence="2" id="KW-0210">Decarboxylase</keyword>
<dbReference type="GO" id="GO:0004014">
    <property type="term" value="F:adenosylmethionine decarboxylase activity"/>
    <property type="evidence" value="ECO:0007669"/>
    <property type="project" value="InterPro"/>
</dbReference>
<reference evidence="11" key="2">
    <citation type="submission" date="2011-02" db="EMBL/GenBank/DDBJ databases">
        <title>The complete genome of Desulfurobacterium thermolithotrophum DSM 11699.</title>
        <authorList>
            <consortium name="US DOE Joint Genome Institute (JGI-PGF)"/>
            <person name="Lucas S."/>
            <person name="Copeland A."/>
            <person name="Lapidus A."/>
            <person name="Bruce D."/>
            <person name="Goodwin L."/>
            <person name="Pitluck S."/>
            <person name="Kyrpides N."/>
            <person name="Mavromatis K."/>
            <person name="Pagani I."/>
            <person name="Ivanova N."/>
            <person name="Mikhailova N."/>
            <person name="Daligault H."/>
            <person name="Detter J.C."/>
            <person name="Tapia R."/>
            <person name="Han C."/>
            <person name="Land M."/>
            <person name="Hauser L."/>
            <person name="Markowitz V."/>
            <person name="Cheng J.-F."/>
            <person name="Hugenholtz P."/>
            <person name="Woyke T."/>
            <person name="Wu D."/>
            <person name="Spring S."/>
            <person name="Brambilla E."/>
            <person name="Klenk H.-P."/>
            <person name="Eisen J.A."/>
        </authorList>
    </citation>
    <scope>NUCLEOTIDE SEQUENCE [LARGE SCALE GENOMIC DNA]</scope>
    <source>
        <strain evidence="11">DSM 11699 / BSA</strain>
    </source>
</reference>
<dbReference type="OrthoDB" id="9793120at2"/>
<dbReference type="PANTHER" id="PTHR33866">
    <property type="entry name" value="S-ADENOSYLMETHIONINE DECARBOXYLASE PROENZYME"/>
    <property type="match status" value="1"/>
</dbReference>
<comment type="cofactor">
    <cofactor evidence="1">
        <name>pyruvate</name>
        <dbReference type="ChEBI" id="CHEBI:15361"/>
    </cofactor>
</comment>
<dbReference type="GO" id="GO:0008295">
    <property type="term" value="P:spermidine biosynthetic process"/>
    <property type="evidence" value="ECO:0007669"/>
    <property type="project" value="UniProtKB-KW"/>
</dbReference>
<organism evidence="10 11">
    <name type="scientific">Desulfurobacterium thermolithotrophum (strain DSM 11699 / BSA)</name>
    <dbReference type="NCBI Taxonomy" id="868864"/>
    <lineage>
        <taxon>Bacteria</taxon>
        <taxon>Pseudomonadati</taxon>
        <taxon>Aquificota</taxon>
        <taxon>Aquificia</taxon>
        <taxon>Desulfurobacteriales</taxon>
        <taxon>Desulfurobacteriaceae</taxon>
        <taxon>Desulfurobacterium</taxon>
    </lineage>
</organism>
<dbReference type="Proteomes" id="UP000007102">
    <property type="component" value="Chromosome"/>
</dbReference>
<evidence type="ECO:0000313" key="10">
    <source>
        <dbReference type="EMBL" id="ADY73633.1"/>
    </source>
</evidence>
<dbReference type="InterPro" id="IPR016067">
    <property type="entry name" value="S-AdoMet_deCO2ase_core"/>
</dbReference>
<dbReference type="eggNOG" id="COG1586">
    <property type="taxonomic scope" value="Bacteria"/>
</dbReference>
<evidence type="ECO:0000256" key="6">
    <source>
        <dbReference type="ARBA" id="ARBA00023145"/>
    </source>
</evidence>
<keyword evidence="9" id="KW-0670">Pyruvate</keyword>
<keyword evidence="4" id="KW-0745">Spermidine biosynthesis</keyword>
<keyword evidence="11" id="KW-1185">Reference proteome</keyword>
<evidence type="ECO:0000256" key="8">
    <source>
        <dbReference type="ARBA" id="ARBA00023270"/>
    </source>
</evidence>
<proteinExistence type="predicted"/>
<dbReference type="GO" id="GO:0005829">
    <property type="term" value="C:cytosol"/>
    <property type="evidence" value="ECO:0007669"/>
    <property type="project" value="TreeGrafter"/>
</dbReference>
<evidence type="ECO:0000256" key="7">
    <source>
        <dbReference type="ARBA" id="ARBA00023239"/>
    </source>
</evidence>
<protein>
    <submittedName>
        <fullName evidence="10">S-adenosylmethionine decarboxylase related protein</fullName>
    </submittedName>
</protein>
<keyword evidence="8" id="KW-0704">Schiff base</keyword>
<dbReference type="InParanoid" id="F0S461"/>
<keyword evidence="6" id="KW-0865">Zymogen</keyword>
<name>F0S461_DESTD</name>
<dbReference type="InterPro" id="IPR003826">
    <property type="entry name" value="AdoMetDC_fam_prok"/>
</dbReference>